<dbReference type="InterPro" id="IPR049371">
    <property type="entry name" value="GspD-like_N0"/>
</dbReference>
<protein>
    <submittedName>
        <fullName evidence="16">Type II secretion system secretin GspD</fullName>
    </submittedName>
</protein>
<feature type="domain" description="Type II/III secretion system secretin-like" evidence="13">
    <location>
        <begin position="430"/>
        <end position="601"/>
    </location>
</feature>
<keyword evidence="5" id="KW-0812">Transmembrane</keyword>
<evidence type="ECO:0000256" key="7">
    <source>
        <dbReference type="ARBA" id="ARBA00022927"/>
    </source>
</evidence>
<evidence type="ECO:0000256" key="12">
    <source>
        <dbReference type="SAM" id="SignalP"/>
    </source>
</evidence>
<comment type="subcellular location">
    <subcellularLocation>
        <location evidence="1 10">Cell outer membrane</location>
    </subcellularLocation>
</comment>
<name>A0ABU3C3S0_9GAMM</name>
<evidence type="ECO:0000313" key="17">
    <source>
        <dbReference type="Proteomes" id="UP001251857"/>
    </source>
</evidence>
<evidence type="ECO:0000256" key="11">
    <source>
        <dbReference type="SAM" id="MobiDB-lite"/>
    </source>
</evidence>
<dbReference type="InterPro" id="IPR001775">
    <property type="entry name" value="GspD/PilQ"/>
</dbReference>
<keyword evidence="9" id="KW-0998">Cell outer membrane</keyword>
<dbReference type="InterPro" id="IPR005644">
    <property type="entry name" value="NolW-like"/>
</dbReference>
<evidence type="ECO:0000256" key="8">
    <source>
        <dbReference type="ARBA" id="ARBA00023136"/>
    </source>
</evidence>
<keyword evidence="3 10" id="KW-0813">Transport</keyword>
<dbReference type="Proteomes" id="UP001251857">
    <property type="component" value="Unassembled WGS sequence"/>
</dbReference>
<evidence type="ECO:0000256" key="10">
    <source>
        <dbReference type="RuleBase" id="RU004004"/>
    </source>
</evidence>
<dbReference type="Pfam" id="PF03958">
    <property type="entry name" value="Secretin_N"/>
    <property type="match status" value="3"/>
</dbReference>
<keyword evidence="4" id="KW-1134">Transmembrane beta strand</keyword>
<accession>A0ABU3C3S0</accession>
<evidence type="ECO:0000259" key="15">
    <source>
        <dbReference type="Pfam" id="PF21305"/>
    </source>
</evidence>
<evidence type="ECO:0000259" key="13">
    <source>
        <dbReference type="Pfam" id="PF00263"/>
    </source>
</evidence>
<dbReference type="InterPro" id="IPR038591">
    <property type="entry name" value="NolW-like_sf"/>
</dbReference>
<dbReference type="InterPro" id="IPR013356">
    <property type="entry name" value="T2SS_GspD"/>
</dbReference>
<reference evidence="16 17" key="1">
    <citation type="submission" date="2023-09" db="EMBL/GenBank/DDBJ databases">
        <authorList>
            <person name="Rey-Velasco X."/>
        </authorList>
    </citation>
    <scope>NUCLEOTIDE SEQUENCE [LARGE SCALE GENOMIC DNA]</scope>
    <source>
        <strain evidence="16 17">W335</strain>
    </source>
</reference>
<feature type="region of interest" description="Disordered" evidence="11">
    <location>
        <begin position="646"/>
        <end position="673"/>
    </location>
</feature>
<comment type="similarity">
    <text evidence="2">Belongs to the bacterial secretin family. GSP D subfamily.</text>
</comment>
<dbReference type="EMBL" id="JAVRIB010000021">
    <property type="protein sequence ID" value="MDT0636206.1"/>
    <property type="molecule type" value="Genomic_DNA"/>
</dbReference>
<feature type="chain" id="PRO_5047533655" evidence="12">
    <location>
        <begin position="25"/>
        <end position="673"/>
    </location>
</feature>
<feature type="domain" description="NolW-like" evidence="14">
    <location>
        <begin position="134"/>
        <end position="193"/>
    </location>
</feature>
<dbReference type="PANTHER" id="PTHR30332">
    <property type="entry name" value="PROBABLE GENERAL SECRETION PATHWAY PROTEIN D"/>
    <property type="match status" value="1"/>
</dbReference>
<evidence type="ECO:0000313" key="16">
    <source>
        <dbReference type="EMBL" id="MDT0636206.1"/>
    </source>
</evidence>
<feature type="domain" description="NolW-like" evidence="14">
    <location>
        <begin position="271"/>
        <end position="349"/>
    </location>
</feature>
<evidence type="ECO:0000256" key="2">
    <source>
        <dbReference type="ARBA" id="ARBA00006980"/>
    </source>
</evidence>
<dbReference type="Gene3D" id="3.30.1370.120">
    <property type="match status" value="3"/>
</dbReference>
<evidence type="ECO:0000256" key="6">
    <source>
        <dbReference type="ARBA" id="ARBA00022729"/>
    </source>
</evidence>
<dbReference type="InterPro" id="IPR050810">
    <property type="entry name" value="Bact_Secretion_Sys_Channel"/>
</dbReference>
<keyword evidence="17" id="KW-1185">Reference proteome</keyword>
<dbReference type="Pfam" id="PF21305">
    <property type="entry name" value="type_II_gspD_N0"/>
    <property type="match status" value="1"/>
</dbReference>
<comment type="caution">
    <text evidence="16">The sequence shown here is derived from an EMBL/GenBank/DDBJ whole genome shotgun (WGS) entry which is preliminary data.</text>
</comment>
<dbReference type="Pfam" id="PF00263">
    <property type="entry name" value="Secretin"/>
    <property type="match status" value="1"/>
</dbReference>
<organism evidence="16 17">
    <name type="scientific">Spectribacter hydrogenoxidans</name>
    <dbReference type="NCBI Taxonomy" id="3075608"/>
    <lineage>
        <taxon>Bacteria</taxon>
        <taxon>Pseudomonadati</taxon>
        <taxon>Pseudomonadota</taxon>
        <taxon>Gammaproteobacteria</taxon>
        <taxon>Salinisphaerales</taxon>
        <taxon>Salinisphaeraceae</taxon>
        <taxon>Spectribacter</taxon>
    </lineage>
</organism>
<keyword evidence="6 12" id="KW-0732">Signal</keyword>
<evidence type="ECO:0000256" key="4">
    <source>
        <dbReference type="ARBA" id="ARBA00022452"/>
    </source>
</evidence>
<feature type="domain" description="NolW-like" evidence="14">
    <location>
        <begin position="198"/>
        <end position="267"/>
    </location>
</feature>
<proteinExistence type="inferred from homology"/>
<dbReference type="PANTHER" id="PTHR30332:SF24">
    <property type="entry name" value="SECRETIN GSPD-RELATED"/>
    <property type="match status" value="1"/>
</dbReference>
<dbReference type="PRINTS" id="PR00811">
    <property type="entry name" value="BCTERIALGSPD"/>
</dbReference>
<evidence type="ECO:0000259" key="14">
    <source>
        <dbReference type="Pfam" id="PF03958"/>
    </source>
</evidence>
<dbReference type="PRINTS" id="PR01032">
    <property type="entry name" value="PHAGEIV"/>
</dbReference>
<evidence type="ECO:0000256" key="5">
    <source>
        <dbReference type="ARBA" id="ARBA00022692"/>
    </source>
</evidence>
<feature type="domain" description="GspD-like N0" evidence="15">
    <location>
        <begin position="41"/>
        <end position="110"/>
    </location>
</feature>
<gene>
    <name evidence="16" type="primary">gspD</name>
    <name evidence="16" type="ORF">RM532_14735</name>
</gene>
<feature type="signal peptide" evidence="12">
    <location>
        <begin position="1"/>
        <end position="24"/>
    </location>
</feature>
<keyword evidence="8" id="KW-0472">Membrane</keyword>
<dbReference type="NCBIfam" id="TIGR02517">
    <property type="entry name" value="type_II_gspD"/>
    <property type="match status" value="1"/>
</dbReference>
<evidence type="ECO:0000256" key="3">
    <source>
        <dbReference type="ARBA" id="ARBA00022448"/>
    </source>
</evidence>
<evidence type="ECO:0000256" key="1">
    <source>
        <dbReference type="ARBA" id="ARBA00004442"/>
    </source>
</evidence>
<feature type="compositionally biased region" description="Polar residues" evidence="11">
    <location>
        <begin position="664"/>
        <end position="673"/>
    </location>
</feature>
<dbReference type="RefSeq" id="WP_311654100.1">
    <property type="nucleotide sequence ID" value="NZ_JAVRIB010000021.1"/>
</dbReference>
<dbReference type="InterPro" id="IPR004846">
    <property type="entry name" value="T2SS/T3SS_dom"/>
</dbReference>
<sequence length="673" mass="71866">MKHTAPSIFLTLLLTLGISASVVAQQTPEGIEAVNGESFTLNFKEADITALVATVSEVTGRNFVVDPRVKGQITVLSAEPMTPDELYETFLSVLEVHGFSAIPAGEVTKIVPQVNAKQDGGFGGDTATREDIITRVIQVDNVPADQLVPILRPLVPQYGHLAAYPASNILIISDRQTNADRLVRLVGQIDREGNRDIERVQLDNATATEVVQVITQLKGEASKEAPSADDFSVVADERTNSVIIAGDPSSRLRLRAIIADLDTPVDQDGGTQVIYLDYADAETLAPILQTFAENQSEQGNRGGNNTASQSASINVIAEPGANAIVVNAPADAMREIRSVIDQLDIRRGQVLVEAIIAEVSIDRSRQLGIDTAVFDDNTAVAGSILDNDTLEAIPALAGNGTPLGLIQQGLNFGIGDLNSDGTSFAVLLKALSGDSNTNVLSTPSLLTRDNEEAEIQVGQEVPFITGNFTNTGTGGGGTGGNLNPFQTVERRDVGLTLTLTPQINAGNTIQLTLAQEISSIAQGTSGAVDLITNQRTLNTSVEVENGQILVLGGLIDDNLTESEQKVPILGDIPLLGALFRSREVERSKRNLLNFIRPTILRGDGAAGYYTRKKYNYMRNLQQEQQKTGIPLMPDDARPQLPPIERYEDIPVFPDGNGAEGAESSVPQTGNDIR</sequence>
<evidence type="ECO:0000256" key="9">
    <source>
        <dbReference type="ARBA" id="ARBA00023237"/>
    </source>
</evidence>
<keyword evidence="7" id="KW-0653">Protein transport</keyword>